<dbReference type="Proteomes" id="UP000317835">
    <property type="component" value="Chromosome"/>
</dbReference>
<feature type="signal peptide" evidence="1">
    <location>
        <begin position="1"/>
        <end position="17"/>
    </location>
</feature>
<evidence type="ECO:0008006" key="4">
    <source>
        <dbReference type="Google" id="ProtNLM"/>
    </source>
</evidence>
<dbReference type="AlphaFoldDB" id="A0A518H0Y7"/>
<keyword evidence="1" id="KW-0732">Signal</keyword>
<keyword evidence="3" id="KW-1185">Reference proteome</keyword>
<feature type="chain" id="PRO_5021751394" description="Carbohydrate-binding domain-containing protein" evidence="1">
    <location>
        <begin position="18"/>
        <end position="213"/>
    </location>
</feature>
<dbReference type="RefSeq" id="WP_145269466.1">
    <property type="nucleotide sequence ID" value="NZ_CP036426.1"/>
</dbReference>
<dbReference type="KEGG" id="tpla:ElP_24090"/>
<protein>
    <recommendedName>
        <fullName evidence="4">Carbohydrate-binding domain-containing protein</fullName>
    </recommendedName>
</protein>
<reference evidence="2 3" key="1">
    <citation type="submission" date="2019-02" db="EMBL/GenBank/DDBJ databases">
        <title>Deep-cultivation of Planctomycetes and their phenomic and genomic characterization uncovers novel biology.</title>
        <authorList>
            <person name="Wiegand S."/>
            <person name="Jogler M."/>
            <person name="Boedeker C."/>
            <person name="Pinto D."/>
            <person name="Vollmers J."/>
            <person name="Rivas-Marin E."/>
            <person name="Kohn T."/>
            <person name="Peeters S.H."/>
            <person name="Heuer A."/>
            <person name="Rast P."/>
            <person name="Oberbeckmann S."/>
            <person name="Bunk B."/>
            <person name="Jeske O."/>
            <person name="Meyerdierks A."/>
            <person name="Storesund J.E."/>
            <person name="Kallscheuer N."/>
            <person name="Luecker S."/>
            <person name="Lage O.M."/>
            <person name="Pohl T."/>
            <person name="Merkel B.J."/>
            <person name="Hornburger P."/>
            <person name="Mueller R.-W."/>
            <person name="Bruemmer F."/>
            <person name="Labrenz M."/>
            <person name="Spormann A.M."/>
            <person name="Op den Camp H."/>
            <person name="Overmann J."/>
            <person name="Amann R."/>
            <person name="Jetten M.S.M."/>
            <person name="Mascher T."/>
            <person name="Medema M.H."/>
            <person name="Devos D.P."/>
            <person name="Kaster A.-K."/>
            <person name="Ovreas L."/>
            <person name="Rohde M."/>
            <person name="Galperin M.Y."/>
            <person name="Jogler C."/>
        </authorList>
    </citation>
    <scope>NUCLEOTIDE SEQUENCE [LARGE SCALE GENOMIC DNA]</scope>
    <source>
        <strain evidence="2 3">ElP</strain>
    </source>
</reference>
<dbReference type="EMBL" id="CP036426">
    <property type="protein sequence ID" value="QDV34519.1"/>
    <property type="molecule type" value="Genomic_DNA"/>
</dbReference>
<sequence precursor="true">MMAVALPGILAAAVAGAAAPEYPEIQFVQSSQTGLHVALQPFDDHYRIYFLAQVGDWAGRQVFARIRCEAGPGQPGGGHEWATSTIVEVETDDDVWAFSFRVPKFRQWDAAYQVEVGPYRPYEVNDLDVQGGKVFAWEVARDQAGDADIRDTRPDGSRISLPTWTKVPIIEGGQVRVTYRDGVGYPPPRPVPLEFGVVEAGPMDGERMVRRVN</sequence>
<evidence type="ECO:0000313" key="3">
    <source>
        <dbReference type="Proteomes" id="UP000317835"/>
    </source>
</evidence>
<organism evidence="2 3">
    <name type="scientific">Tautonia plasticadhaerens</name>
    <dbReference type="NCBI Taxonomy" id="2527974"/>
    <lineage>
        <taxon>Bacteria</taxon>
        <taxon>Pseudomonadati</taxon>
        <taxon>Planctomycetota</taxon>
        <taxon>Planctomycetia</taxon>
        <taxon>Isosphaerales</taxon>
        <taxon>Isosphaeraceae</taxon>
        <taxon>Tautonia</taxon>
    </lineage>
</organism>
<evidence type="ECO:0000313" key="2">
    <source>
        <dbReference type="EMBL" id="QDV34519.1"/>
    </source>
</evidence>
<proteinExistence type="predicted"/>
<accession>A0A518H0Y7</accession>
<gene>
    <name evidence="2" type="ORF">ElP_24090</name>
</gene>
<name>A0A518H0Y7_9BACT</name>
<evidence type="ECO:0000256" key="1">
    <source>
        <dbReference type="SAM" id="SignalP"/>
    </source>
</evidence>